<dbReference type="InterPro" id="IPR036465">
    <property type="entry name" value="vWFA_dom_sf"/>
</dbReference>
<dbReference type="Proteomes" id="UP000014760">
    <property type="component" value="Unassembled WGS sequence"/>
</dbReference>
<evidence type="ECO:0000259" key="1">
    <source>
        <dbReference type="PROSITE" id="PS50234"/>
    </source>
</evidence>
<gene>
    <name evidence="2" type="ORF">CAPTEDRAFT_197077</name>
</gene>
<reference evidence="3" key="3">
    <citation type="submission" date="2015-06" db="UniProtKB">
        <authorList>
            <consortium name="EnsemblMetazoa"/>
        </authorList>
    </citation>
    <scope>IDENTIFICATION</scope>
</reference>
<dbReference type="AlphaFoldDB" id="R7UQS3"/>
<feature type="domain" description="VWFA" evidence="1">
    <location>
        <begin position="70"/>
        <end position="251"/>
    </location>
</feature>
<dbReference type="PROSITE" id="PS50234">
    <property type="entry name" value="VWFA"/>
    <property type="match status" value="1"/>
</dbReference>
<dbReference type="SMART" id="SM00327">
    <property type="entry name" value="VWA"/>
    <property type="match status" value="1"/>
</dbReference>
<dbReference type="InterPro" id="IPR002035">
    <property type="entry name" value="VWF_A"/>
</dbReference>
<protein>
    <recommendedName>
        <fullName evidence="1">VWFA domain-containing protein</fullName>
    </recommendedName>
</protein>
<dbReference type="Gene3D" id="3.40.50.410">
    <property type="entry name" value="von Willebrand factor, type A domain"/>
    <property type="match status" value="1"/>
</dbReference>
<organism evidence="2">
    <name type="scientific">Capitella teleta</name>
    <name type="common">Polychaete worm</name>
    <dbReference type="NCBI Taxonomy" id="283909"/>
    <lineage>
        <taxon>Eukaryota</taxon>
        <taxon>Metazoa</taxon>
        <taxon>Spiralia</taxon>
        <taxon>Lophotrochozoa</taxon>
        <taxon>Annelida</taxon>
        <taxon>Polychaeta</taxon>
        <taxon>Sedentaria</taxon>
        <taxon>Scolecida</taxon>
        <taxon>Capitellidae</taxon>
        <taxon>Capitella</taxon>
    </lineage>
</organism>
<dbReference type="EMBL" id="KB300811">
    <property type="protein sequence ID" value="ELU06287.1"/>
    <property type="molecule type" value="Genomic_DNA"/>
</dbReference>
<sequence>MKVTSEKSNGYRICSLYSSIDELHELHSDELHCNSSMVIRENKDYKNSDRVAIGDTTPKFKFVMKKSPPKVVLVLDVSGSMNDDQKLIKLRQSCYTLVRFVLSECSEVGIVLFNTTAIISRPMTRVPRDPTAREYLANDLPRYAADEQHNKPLIFKGINKALDMLGDDVEGSHLIVVSDGKETEGPKIPNVTQRVLKSKVTVHSMAITEAAEFEMDGLSKLTNGKTYQFGPIDKMSYFSALRAFGESVEEF</sequence>
<dbReference type="OrthoDB" id="10021899at2759"/>
<dbReference type="HOGENOM" id="CLU_1109321_0_0_1"/>
<keyword evidence="4" id="KW-1185">Reference proteome</keyword>
<feature type="non-terminal residue" evidence="2">
    <location>
        <position position="251"/>
    </location>
</feature>
<dbReference type="Pfam" id="PF00092">
    <property type="entry name" value="VWA"/>
    <property type="match status" value="1"/>
</dbReference>
<dbReference type="InterPro" id="IPR051266">
    <property type="entry name" value="CLCR"/>
</dbReference>
<evidence type="ECO:0000313" key="2">
    <source>
        <dbReference type="EMBL" id="ELU06287.1"/>
    </source>
</evidence>
<evidence type="ECO:0000313" key="3">
    <source>
        <dbReference type="EnsemblMetazoa" id="CapteP197077"/>
    </source>
</evidence>
<dbReference type="EMBL" id="AMQN01043684">
    <property type="status" value="NOT_ANNOTATED_CDS"/>
    <property type="molecule type" value="Genomic_DNA"/>
</dbReference>
<dbReference type="OMA" id="HNKICNG"/>
<reference evidence="2 4" key="2">
    <citation type="journal article" date="2013" name="Nature">
        <title>Insights into bilaterian evolution from three spiralian genomes.</title>
        <authorList>
            <person name="Simakov O."/>
            <person name="Marletaz F."/>
            <person name="Cho S.J."/>
            <person name="Edsinger-Gonzales E."/>
            <person name="Havlak P."/>
            <person name="Hellsten U."/>
            <person name="Kuo D.H."/>
            <person name="Larsson T."/>
            <person name="Lv J."/>
            <person name="Arendt D."/>
            <person name="Savage R."/>
            <person name="Osoegawa K."/>
            <person name="de Jong P."/>
            <person name="Grimwood J."/>
            <person name="Chapman J.A."/>
            <person name="Shapiro H."/>
            <person name="Aerts A."/>
            <person name="Otillar R.P."/>
            <person name="Terry A.Y."/>
            <person name="Boore J.L."/>
            <person name="Grigoriev I.V."/>
            <person name="Lindberg D.R."/>
            <person name="Seaver E.C."/>
            <person name="Weisblat D.A."/>
            <person name="Putnam N.H."/>
            <person name="Rokhsar D.S."/>
        </authorList>
    </citation>
    <scope>NUCLEOTIDE SEQUENCE</scope>
    <source>
        <strain evidence="2 4">I ESC-2004</strain>
    </source>
</reference>
<dbReference type="PANTHER" id="PTHR10579">
    <property type="entry name" value="CALCIUM-ACTIVATED CHLORIDE CHANNEL REGULATOR"/>
    <property type="match status" value="1"/>
</dbReference>
<reference evidence="4" key="1">
    <citation type="submission" date="2012-12" db="EMBL/GenBank/DDBJ databases">
        <authorList>
            <person name="Hellsten U."/>
            <person name="Grimwood J."/>
            <person name="Chapman J.A."/>
            <person name="Shapiro H."/>
            <person name="Aerts A."/>
            <person name="Otillar R.P."/>
            <person name="Terry A.Y."/>
            <person name="Boore J.L."/>
            <person name="Simakov O."/>
            <person name="Marletaz F."/>
            <person name="Cho S.-J."/>
            <person name="Edsinger-Gonzales E."/>
            <person name="Havlak P."/>
            <person name="Kuo D.-H."/>
            <person name="Larsson T."/>
            <person name="Lv J."/>
            <person name="Arendt D."/>
            <person name="Savage R."/>
            <person name="Osoegawa K."/>
            <person name="de Jong P."/>
            <person name="Lindberg D.R."/>
            <person name="Seaver E.C."/>
            <person name="Weisblat D.A."/>
            <person name="Putnam N.H."/>
            <person name="Grigoriev I.V."/>
            <person name="Rokhsar D.S."/>
        </authorList>
    </citation>
    <scope>NUCLEOTIDE SEQUENCE</scope>
    <source>
        <strain evidence="4">I ESC-2004</strain>
    </source>
</reference>
<proteinExistence type="predicted"/>
<dbReference type="CDD" id="cd00198">
    <property type="entry name" value="vWFA"/>
    <property type="match status" value="1"/>
</dbReference>
<dbReference type="PANTHER" id="PTHR10579:SF177">
    <property type="entry name" value="CALCIUM-ACTIVATED CHLORIDE CHANNEL REGULATOR 4-LIKE PROTEIN"/>
    <property type="match status" value="1"/>
</dbReference>
<accession>R7UQS3</accession>
<dbReference type="EnsemblMetazoa" id="CapteT197077">
    <property type="protein sequence ID" value="CapteP197077"/>
    <property type="gene ID" value="CapteG197077"/>
</dbReference>
<dbReference type="SUPFAM" id="SSF53300">
    <property type="entry name" value="vWA-like"/>
    <property type="match status" value="1"/>
</dbReference>
<dbReference type="STRING" id="283909.R7UQS3"/>
<name>R7UQS3_CAPTE</name>
<evidence type="ECO:0000313" key="4">
    <source>
        <dbReference type="Proteomes" id="UP000014760"/>
    </source>
</evidence>